<evidence type="ECO:0000256" key="7">
    <source>
        <dbReference type="ARBA" id="ARBA00023170"/>
    </source>
</evidence>
<dbReference type="PRINTS" id="PR00255">
    <property type="entry name" value="NATPEPTIDER"/>
</dbReference>
<dbReference type="RefSeq" id="XP_026677564.1">
    <property type="nucleotide sequence ID" value="XM_026821763.1"/>
</dbReference>
<dbReference type="GO" id="GO:0005524">
    <property type="term" value="F:ATP binding"/>
    <property type="evidence" value="ECO:0007669"/>
    <property type="project" value="InterPro"/>
</dbReference>
<feature type="domain" description="Protein kinase" evidence="9">
    <location>
        <begin position="296"/>
        <end position="593"/>
    </location>
</feature>
<keyword evidence="5" id="KW-0547">Nucleotide-binding</keyword>
<dbReference type="PANTHER" id="PTHR44755">
    <property type="entry name" value="NATRIURETIC PEPTIDE RECEPTOR 3-RELATED"/>
    <property type="match status" value="1"/>
</dbReference>
<dbReference type="GO" id="GO:0004672">
    <property type="term" value="F:protein kinase activity"/>
    <property type="evidence" value="ECO:0007669"/>
    <property type="project" value="InterPro"/>
</dbReference>
<keyword evidence="2" id="KW-0812">Transmembrane</keyword>
<dbReference type="Proteomes" id="UP000079169">
    <property type="component" value="Unplaced"/>
</dbReference>
<dbReference type="Gene3D" id="3.40.50.2300">
    <property type="match status" value="1"/>
</dbReference>
<dbReference type="GeneID" id="103506780"/>
<dbReference type="GO" id="GO:0038023">
    <property type="term" value="F:signaling receptor activity"/>
    <property type="evidence" value="ECO:0007669"/>
    <property type="project" value="TreeGrafter"/>
</dbReference>
<evidence type="ECO:0000256" key="6">
    <source>
        <dbReference type="ARBA" id="ARBA00023136"/>
    </source>
</evidence>
<evidence type="ECO:0000256" key="1">
    <source>
        <dbReference type="ARBA" id="ARBA00004479"/>
    </source>
</evidence>
<proteinExistence type="predicted"/>
<comment type="subcellular location">
    <subcellularLocation>
        <location evidence="1">Membrane</location>
        <topology evidence="1">Single-pass type I membrane protein</topology>
    </subcellularLocation>
</comment>
<keyword evidence="8" id="KW-0325">Glycoprotein</keyword>
<organism evidence="10 11">
    <name type="scientific">Diaphorina citri</name>
    <name type="common">Asian citrus psyllid</name>
    <dbReference type="NCBI Taxonomy" id="121845"/>
    <lineage>
        <taxon>Eukaryota</taxon>
        <taxon>Metazoa</taxon>
        <taxon>Ecdysozoa</taxon>
        <taxon>Arthropoda</taxon>
        <taxon>Hexapoda</taxon>
        <taxon>Insecta</taxon>
        <taxon>Pterygota</taxon>
        <taxon>Neoptera</taxon>
        <taxon>Paraneoptera</taxon>
        <taxon>Hemiptera</taxon>
        <taxon>Sternorrhyncha</taxon>
        <taxon>Psylloidea</taxon>
        <taxon>Psyllidae</taxon>
        <taxon>Diaphorininae</taxon>
        <taxon>Diaphorina</taxon>
    </lineage>
</organism>
<keyword evidence="5" id="KW-0342">GTP-binding</keyword>
<dbReference type="SUPFAM" id="SSF56112">
    <property type="entry name" value="Protein kinase-like (PK-like)"/>
    <property type="match status" value="1"/>
</dbReference>
<evidence type="ECO:0000256" key="3">
    <source>
        <dbReference type="ARBA" id="ARBA00022729"/>
    </source>
</evidence>
<keyword evidence="4" id="KW-1133">Transmembrane helix</keyword>
<dbReference type="PROSITE" id="PS50011">
    <property type="entry name" value="PROTEIN_KINASE_DOM"/>
    <property type="match status" value="1"/>
</dbReference>
<dbReference type="InterPro" id="IPR000719">
    <property type="entry name" value="Prot_kinase_dom"/>
</dbReference>
<dbReference type="PANTHER" id="PTHR44755:SF11">
    <property type="entry name" value="ATRIAL NATRIURETIC PEPTIDE RECEPTOR 3 ISOFORM X1"/>
    <property type="match status" value="1"/>
</dbReference>
<dbReference type="SUPFAM" id="SSF53822">
    <property type="entry name" value="Periplasmic binding protein-like I"/>
    <property type="match status" value="1"/>
</dbReference>
<keyword evidence="6" id="KW-0472">Membrane</keyword>
<dbReference type="GO" id="GO:0016020">
    <property type="term" value="C:membrane"/>
    <property type="evidence" value="ECO:0007669"/>
    <property type="project" value="UniProtKB-SubCell"/>
</dbReference>
<evidence type="ECO:0000256" key="4">
    <source>
        <dbReference type="ARBA" id="ARBA00022989"/>
    </source>
</evidence>
<dbReference type="InterPro" id="IPR001170">
    <property type="entry name" value="ANPR/GUC"/>
</dbReference>
<dbReference type="Pfam" id="PF01094">
    <property type="entry name" value="ANF_receptor"/>
    <property type="match status" value="1"/>
</dbReference>
<dbReference type="InterPro" id="IPR001245">
    <property type="entry name" value="Ser-Thr/Tyr_kinase_cat_dom"/>
</dbReference>
<dbReference type="InterPro" id="IPR001828">
    <property type="entry name" value="ANF_lig-bd_rcpt"/>
</dbReference>
<dbReference type="Pfam" id="PF07714">
    <property type="entry name" value="PK_Tyr_Ser-Thr"/>
    <property type="match status" value="1"/>
</dbReference>
<dbReference type="GO" id="GO:0007165">
    <property type="term" value="P:signal transduction"/>
    <property type="evidence" value="ECO:0007669"/>
    <property type="project" value="TreeGrafter"/>
</dbReference>
<evidence type="ECO:0000313" key="11">
    <source>
        <dbReference type="RefSeq" id="XP_026677564.1"/>
    </source>
</evidence>
<gene>
    <name evidence="11" type="primary">LOC103506780</name>
</gene>
<evidence type="ECO:0000256" key="8">
    <source>
        <dbReference type="ARBA" id="ARBA00023180"/>
    </source>
</evidence>
<protein>
    <submittedName>
        <fullName evidence="11">Receptor-type guanylate cyclase gcy-28-like</fullName>
    </submittedName>
</protein>
<dbReference type="GO" id="GO:0005525">
    <property type="term" value="F:GTP binding"/>
    <property type="evidence" value="ECO:0007669"/>
    <property type="project" value="UniProtKB-KW"/>
</dbReference>
<accession>A0A3Q0IMP6</accession>
<evidence type="ECO:0000256" key="5">
    <source>
        <dbReference type="ARBA" id="ARBA00023134"/>
    </source>
</evidence>
<name>A0A3Q0IMP6_DIACI</name>
<dbReference type="PaxDb" id="121845-A0A3Q0IMP6"/>
<dbReference type="InterPro" id="IPR011009">
    <property type="entry name" value="Kinase-like_dom_sf"/>
</dbReference>
<dbReference type="Gene3D" id="1.10.510.10">
    <property type="entry name" value="Transferase(Phosphotransferase) domain 1"/>
    <property type="match status" value="1"/>
</dbReference>
<reference evidence="11" key="1">
    <citation type="submission" date="2025-08" db="UniProtKB">
        <authorList>
            <consortium name="RefSeq"/>
        </authorList>
    </citation>
    <scope>IDENTIFICATION</scope>
</reference>
<dbReference type="InterPro" id="IPR028082">
    <property type="entry name" value="Peripla_BP_I"/>
</dbReference>
<dbReference type="GO" id="GO:0017046">
    <property type="term" value="F:peptide hormone binding"/>
    <property type="evidence" value="ECO:0007669"/>
    <property type="project" value="TreeGrafter"/>
</dbReference>
<evidence type="ECO:0000313" key="10">
    <source>
        <dbReference type="Proteomes" id="UP000079169"/>
    </source>
</evidence>
<dbReference type="AlphaFoldDB" id="A0A3Q0IMP6"/>
<keyword evidence="3" id="KW-0732">Signal</keyword>
<keyword evidence="7" id="KW-0675">Receptor</keyword>
<sequence>MSLSPSVRYNSNGKIPLRMHIKHLKILLPGANLMVNYFLILNVLCVVSSKTSVPGTVRFSVLAPQNRESHEQTMQTILPSIQLAVRSVADPKHGKLPNWNITLTYRDTNCSSTDGPMAAFDLHNQSDAFLGPVCDYVIAPVARYSGVWGIPVLTAGGLVANFELKFEYPTLTRMMGSFSLVGQAVQSILKNFNWTVAGFMFNNYGQTTGKGNSNCWFTIASVYKIITSPSGSNDMKLESFDEETVTPEKLKEQLIAITKRARIVVLCANPQTVREILLAAEELNMIDSGEYVFFNIELFSSMNAASLTPWYVHNDTDVRNERARKAYTALLTVTARTPNNEAYRNFSSEVSAFQLLSAVLPILDHAKVPSAKMLLLQNRYTFFSHYKLEAEIASMTWKVQWRDISPASMLEGKLRGSFHSLHNRRNSQLTVISEDAMSLYDVGRQVFVPTAFYKGNKVAIKNLKKSRIDLTRPLLLELKRGMSYLHSSEIKSHGALKSSNCVVDSRFVLKIADFGLRSLREHDDISENSNSYAYWKKYLWTAPELLRMRSIPPEGTQKGDVYSFAIIVHEIVTRQGPFYLGDLMLSPKGKLKK</sequence>
<evidence type="ECO:0000259" key="9">
    <source>
        <dbReference type="PROSITE" id="PS50011"/>
    </source>
</evidence>
<dbReference type="KEGG" id="dci:103506780"/>
<evidence type="ECO:0000256" key="2">
    <source>
        <dbReference type="ARBA" id="ARBA00022692"/>
    </source>
</evidence>
<keyword evidence="10" id="KW-1185">Reference proteome</keyword>
<dbReference type="STRING" id="121845.A0A3Q0IMP6"/>
<dbReference type="InterPro" id="IPR052612">
    <property type="entry name" value="ANP_Clearance_Receptor"/>
</dbReference>